<evidence type="ECO:0000313" key="4">
    <source>
        <dbReference type="Proteomes" id="UP000507470"/>
    </source>
</evidence>
<dbReference type="PANTHER" id="PTHR25462">
    <property type="entry name" value="BONUS, ISOFORM C-RELATED"/>
    <property type="match status" value="1"/>
</dbReference>
<dbReference type="SMART" id="SM00336">
    <property type="entry name" value="BBOX"/>
    <property type="match status" value="2"/>
</dbReference>
<reference evidence="3 4" key="1">
    <citation type="submission" date="2020-06" db="EMBL/GenBank/DDBJ databases">
        <authorList>
            <person name="Li R."/>
            <person name="Bekaert M."/>
        </authorList>
    </citation>
    <scope>NUCLEOTIDE SEQUENCE [LARGE SCALE GENOMIC DNA]</scope>
    <source>
        <strain evidence="4">wild</strain>
    </source>
</reference>
<keyword evidence="4" id="KW-1185">Reference proteome</keyword>
<proteinExistence type="predicted"/>
<keyword evidence="1" id="KW-0479">Metal-binding</keyword>
<feature type="domain" description="B box-type" evidence="2">
    <location>
        <begin position="3"/>
        <end position="53"/>
    </location>
</feature>
<keyword evidence="1" id="KW-0863">Zinc-finger</keyword>
<dbReference type="GO" id="GO:0008270">
    <property type="term" value="F:zinc ion binding"/>
    <property type="evidence" value="ECO:0007669"/>
    <property type="project" value="UniProtKB-KW"/>
</dbReference>
<accession>A0A6J8EVH8</accession>
<dbReference type="SUPFAM" id="SSF57845">
    <property type="entry name" value="B-box zinc-binding domain"/>
    <property type="match status" value="1"/>
</dbReference>
<dbReference type="SUPFAM" id="SSF101898">
    <property type="entry name" value="NHL repeat"/>
    <property type="match status" value="1"/>
</dbReference>
<dbReference type="EMBL" id="CACVKT020009852">
    <property type="protein sequence ID" value="CAC5423756.1"/>
    <property type="molecule type" value="Genomic_DNA"/>
</dbReference>
<dbReference type="Pfam" id="PF22586">
    <property type="entry name" value="ANCHR-like_BBOX"/>
    <property type="match status" value="1"/>
</dbReference>
<evidence type="ECO:0000256" key="1">
    <source>
        <dbReference type="PROSITE-ProRule" id="PRU00024"/>
    </source>
</evidence>
<evidence type="ECO:0000313" key="3">
    <source>
        <dbReference type="EMBL" id="CAC5423756.1"/>
    </source>
</evidence>
<name>A0A6J8EVH8_MYTCO</name>
<dbReference type="Gene3D" id="2.120.10.30">
    <property type="entry name" value="TolB, C-terminal domain"/>
    <property type="match status" value="2"/>
</dbReference>
<dbReference type="InterPro" id="IPR047153">
    <property type="entry name" value="TRIM45/56/19-like"/>
</dbReference>
<dbReference type="InterPro" id="IPR000315">
    <property type="entry name" value="Znf_B-box"/>
</dbReference>
<dbReference type="PANTHER" id="PTHR25462:SF296">
    <property type="entry name" value="MEIOTIC P26, ISOFORM F"/>
    <property type="match status" value="1"/>
</dbReference>
<keyword evidence="1" id="KW-0862">Zinc</keyword>
<dbReference type="InterPro" id="IPR011042">
    <property type="entry name" value="6-blade_b-propeller_TolB-like"/>
</dbReference>
<sequence length="560" mass="63496">MATSLPICDICMTDGTTESASVWCSECEEAICINCEKQHSRMKLTKNHNTIHIEDYQELPGSVANIKQECKVHNRKLDLYCLIHNEPCCVSCVSEKHGTCKTLKPLTEVVDGVKSSAAFEDLEDRAKDINELIGNLIKSKQDNKARYKFQKNGIISEVQKVRKAINNHLDKLQTDLFNKLDNEEKKQINIIDSFIERILKIRKNVDQIANDLKQIKQHASDFQVFLGIHEWNKKIEKEEKDWMSLQTDQIMDSFDIHIEYTPILMEFEKDVKELGKLELKSTSAKKILLRKEKQGQVFVPVSNTVDNIKLKNIRSFQIPNEASRKIRITGIDMFDDGRIVFADESSNKQLVVMNQEGELIKTIQLEDKCVDVAVIDKDTVATTLVIKRKIAIIDVNSSQVQRTIPTEDECYGIISTGEQLVVSLYDQTIQSFDLSGNTLSTLSTADISFHCSVLNDKLYCTTHDSNAVYSTDLNGEVRWKFDCQKSAHPAGIINDASGNIFVACMTSNQLMVVGHDGKKSRILLTKEDGLKKPYAVHYNRKSNTLCVCNLHGKCVFYKVT</sequence>
<dbReference type="Proteomes" id="UP000507470">
    <property type="component" value="Unassembled WGS sequence"/>
</dbReference>
<dbReference type="Gene3D" id="3.30.160.60">
    <property type="entry name" value="Classic Zinc Finger"/>
    <property type="match status" value="1"/>
</dbReference>
<protein>
    <recommendedName>
        <fullName evidence="2">B box-type domain-containing protein</fullName>
    </recommendedName>
</protein>
<dbReference type="GO" id="GO:0061630">
    <property type="term" value="F:ubiquitin protein ligase activity"/>
    <property type="evidence" value="ECO:0007669"/>
    <property type="project" value="TreeGrafter"/>
</dbReference>
<dbReference type="AlphaFoldDB" id="A0A6J8EVH8"/>
<evidence type="ECO:0000259" key="2">
    <source>
        <dbReference type="PROSITE" id="PS50119"/>
    </source>
</evidence>
<dbReference type="PROSITE" id="PS50119">
    <property type="entry name" value="ZF_BBOX"/>
    <property type="match status" value="1"/>
</dbReference>
<gene>
    <name evidence="3" type="ORF">MCOR_55726</name>
</gene>
<dbReference type="OrthoDB" id="6090840at2759"/>
<organism evidence="3 4">
    <name type="scientific">Mytilus coruscus</name>
    <name type="common">Sea mussel</name>
    <dbReference type="NCBI Taxonomy" id="42192"/>
    <lineage>
        <taxon>Eukaryota</taxon>
        <taxon>Metazoa</taxon>
        <taxon>Spiralia</taxon>
        <taxon>Lophotrochozoa</taxon>
        <taxon>Mollusca</taxon>
        <taxon>Bivalvia</taxon>
        <taxon>Autobranchia</taxon>
        <taxon>Pteriomorphia</taxon>
        <taxon>Mytilida</taxon>
        <taxon>Mytiloidea</taxon>
        <taxon>Mytilidae</taxon>
        <taxon>Mytilinae</taxon>
        <taxon>Mytilus</taxon>
    </lineage>
</organism>